<sequence>MAMTSGRGRLKEDFESSTWRRRQDFKAPLSCRHLYKYNSAFRILVGNFGITLYKPRETNPSHFRSFIGTIEKEGPEGAEPRIKHNEEHAPRPSIFYQPSKSSNLPSLSRVKKQKKDNEDERLLSIFKLIHINMPFLKAMIHMPKGAKVLKDLLSHKEKLEKAASSVKLSEEVPYHPKKSAQKRRRPMKLHTAMSHWTPVLEMDEDELVPIILGWPFLATTRAVIDVHEGKLSLRVRSETATFNIRKSMKSKHSRDDYLYCTDHTANIFQEQWVNMVDNDGKLAEVEEEEDSNEVQAISFYPSIELVEPLKLKASKNRLKPSSIKPPKLELKELPEHLEREETNLVLNWEKCYFMVKEGIILDHKVLSVGIESDHLSWLENPDLGKLTKAEIKDILPDERLMAVSDKHNHPLYADYANYLASRINELEKMRLDAYESSISYKERTKRWHGKRIKAPTNNERGDKVRLFNSCLRLFLDKLKSIWYRRSLVSKDMKNGAIELHDKDGNEFIVNKQ</sequence>
<dbReference type="PANTHER" id="PTHR33067:SF35">
    <property type="entry name" value="ASPARTIC PEPTIDASE DDI1-TYPE DOMAIN-CONTAINING PROTEIN"/>
    <property type="match status" value="1"/>
</dbReference>
<dbReference type="PANTHER" id="PTHR33067">
    <property type="entry name" value="RNA-DIRECTED DNA POLYMERASE-RELATED"/>
    <property type="match status" value="1"/>
</dbReference>
<name>A0A699H539_TANCI</name>
<evidence type="ECO:0000313" key="2">
    <source>
        <dbReference type="EMBL" id="GEW76077.1"/>
    </source>
</evidence>
<comment type="caution">
    <text evidence="2">The sequence shown here is derived from an EMBL/GenBank/DDBJ whole genome shotgun (WGS) entry which is preliminary data.</text>
</comment>
<feature type="compositionally biased region" description="Polar residues" evidence="1">
    <location>
        <begin position="96"/>
        <end position="106"/>
    </location>
</feature>
<feature type="compositionally biased region" description="Basic and acidic residues" evidence="1">
    <location>
        <begin position="74"/>
        <end position="90"/>
    </location>
</feature>
<dbReference type="AlphaFoldDB" id="A0A699H539"/>
<accession>A0A699H539</accession>
<dbReference type="EMBL" id="BKCJ010072682">
    <property type="protein sequence ID" value="GEW76077.1"/>
    <property type="molecule type" value="Genomic_DNA"/>
</dbReference>
<protein>
    <recommendedName>
        <fullName evidence="3">Reverse transcriptase domain-containing protein</fullName>
    </recommendedName>
</protein>
<evidence type="ECO:0008006" key="3">
    <source>
        <dbReference type="Google" id="ProtNLM"/>
    </source>
</evidence>
<evidence type="ECO:0000256" key="1">
    <source>
        <dbReference type="SAM" id="MobiDB-lite"/>
    </source>
</evidence>
<gene>
    <name evidence="2" type="ORF">Tci_248053</name>
</gene>
<organism evidence="2">
    <name type="scientific">Tanacetum cinerariifolium</name>
    <name type="common">Dalmatian daisy</name>
    <name type="synonym">Chrysanthemum cinerariifolium</name>
    <dbReference type="NCBI Taxonomy" id="118510"/>
    <lineage>
        <taxon>Eukaryota</taxon>
        <taxon>Viridiplantae</taxon>
        <taxon>Streptophyta</taxon>
        <taxon>Embryophyta</taxon>
        <taxon>Tracheophyta</taxon>
        <taxon>Spermatophyta</taxon>
        <taxon>Magnoliopsida</taxon>
        <taxon>eudicotyledons</taxon>
        <taxon>Gunneridae</taxon>
        <taxon>Pentapetalae</taxon>
        <taxon>asterids</taxon>
        <taxon>campanulids</taxon>
        <taxon>Asterales</taxon>
        <taxon>Asteraceae</taxon>
        <taxon>Asteroideae</taxon>
        <taxon>Anthemideae</taxon>
        <taxon>Anthemidinae</taxon>
        <taxon>Tanacetum</taxon>
    </lineage>
</organism>
<reference evidence="2" key="1">
    <citation type="journal article" date="2019" name="Sci. Rep.">
        <title>Draft genome of Tanacetum cinerariifolium, the natural source of mosquito coil.</title>
        <authorList>
            <person name="Yamashiro T."/>
            <person name="Shiraishi A."/>
            <person name="Satake H."/>
            <person name="Nakayama K."/>
        </authorList>
    </citation>
    <scope>NUCLEOTIDE SEQUENCE</scope>
</reference>
<feature type="region of interest" description="Disordered" evidence="1">
    <location>
        <begin position="74"/>
        <end position="115"/>
    </location>
</feature>
<proteinExistence type="predicted"/>